<dbReference type="InterPro" id="IPR028082">
    <property type="entry name" value="Peripla_BP_I"/>
</dbReference>
<dbReference type="PANTHER" id="PTHR30146">
    <property type="entry name" value="LACI-RELATED TRANSCRIPTIONAL REPRESSOR"/>
    <property type="match status" value="1"/>
</dbReference>
<accession>A0A3P7NZ43</accession>
<dbReference type="Gene3D" id="3.40.50.2300">
    <property type="match status" value="2"/>
</dbReference>
<keyword evidence="2" id="KW-0238">DNA-binding</keyword>
<dbReference type="PANTHER" id="PTHR30146:SF24">
    <property type="entry name" value="XYLOSE OPERON REGULATORY PROTEIN"/>
    <property type="match status" value="1"/>
</dbReference>
<organism evidence="5 6">
    <name type="scientific">Petrocella atlantisensis</name>
    <dbReference type="NCBI Taxonomy" id="2173034"/>
    <lineage>
        <taxon>Bacteria</taxon>
        <taxon>Bacillati</taxon>
        <taxon>Bacillota</taxon>
        <taxon>Clostridia</taxon>
        <taxon>Lachnospirales</taxon>
        <taxon>Vallitaleaceae</taxon>
        <taxon>Petrocella</taxon>
    </lineage>
</organism>
<dbReference type="PROSITE" id="PS50932">
    <property type="entry name" value="HTH_LACI_2"/>
    <property type="match status" value="1"/>
</dbReference>
<keyword evidence="6" id="KW-1185">Reference proteome</keyword>
<dbReference type="Pfam" id="PF13377">
    <property type="entry name" value="Peripla_BP_3"/>
    <property type="match status" value="1"/>
</dbReference>
<dbReference type="RefSeq" id="WP_125137410.1">
    <property type="nucleotide sequence ID" value="NZ_LR130778.1"/>
</dbReference>
<dbReference type="CDD" id="cd06267">
    <property type="entry name" value="PBP1_LacI_sugar_binding-like"/>
    <property type="match status" value="1"/>
</dbReference>
<dbReference type="PRINTS" id="PR00036">
    <property type="entry name" value="HTHLACI"/>
</dbReference>
<keyword evidence="1" id="KW-0805">Transcription regulation</keyword>
<evidence type="ECO:0000259" key="4">
    <source>
        <dbReference type="PROSITE" id="PS50932"/>
    </source>
</evidence>
<evidence type="ECO:0000313" key="5">
    <source>
        <dbReference type="EMBL" id="VDN48245.1"/>
    </source>
</evidence>
<dbReference type="GO" id="GO:0000976">
    <property type="term" value="F:transcription cis-regulatory region binding"/>
    <property type="evidence" value="ECO:0007669"/>
    <property type="project" value="TreeGrafter"/>
</dbReference>
<dbReference type="CDD" id="cd01392">
    <property type="entry name" value="HTH_LacI"/>
    <property type="match status" value="1"/>
</dbReference>
<dbReference type="AlphaFoldDB" id="A0A3P7NZ43"/>
<name>A0A3P7NZ43_9FIRM</name>
<evidence type="ECO:0000313" key="6">
    <source>
        <dbReference type="Proteomes" id="UP000279029"/>
    </source>
</evidence>
<dbReference type="Gene3D" id="1.10.260.40">
    <property type="entry name" value="lambda repressor-like DNA-binding domains"/>
    <property type="match status" value="1"/>
</dbReference>
<gene>
    <name evidence="5" type="ORF">PATL70BA_2352</name>
</gene>
<dbReference type="InterPro" id="IPR000843">
    <property type="entry name" value="HTH_LacI"/>
</dbReference>
<dbReference type="GO" id="GO:0003700">
    <property type="term" value="F:DNA-binding transcription factor activity"/>
    <property type="evidence" value="ECO:0007669"/>
    <property type="project" value="TreeGrafter"/>
</dbReference>
<proteinExistence type="predicted"/>
<dbReference type="InterPro" id="IPR046335">
    <property type="entry name" value="LacI/GalR-like_sensor"/>
</dbReference>
<dbReference type="SMART" id="SM00354">
    <property type="entry name" value="HTH_LACI"/>
    <property type="match status" value="1"/>
</dbReference>
<evidence type="ECO:0000256" key="2">
    <source>
        <dbReference type="ARBA" id="ARBA00023125"/>
    </source>
</evidence>
<evidence type="ECO:0000256" key="3">
    <source>
        <dbReference type="ARBA" id="ARBA00023163"/>
    </source>
</evidence>
<dbReference type="EMBL" id="LR130778">
    <property type="protein sequence ID" value="VDN48245.1"/>
    <property type="molecule type" value="Genomic_DNA"/>
</dbReference>
<protein>
    <submittedName>
        <fullName evidence="5">LacI family transcriptional regulator</fullName>
    </submittedName>
</protein>
<feature type="domain" description="HTH lacI-type" evidence="4">
    <location>
        <begin position="4"/>
        <end position="59"/>
    </location>
</feature>
<reference evidence="5 6" key="1">
    <citation type="submission" date="2018-09" db="EMBL/GenBank/DDBJ databases">
        <authorList>
            <person name="Postec A."/>
        </authorList>
    </citation>
    <scope>NUCLEOTIDE SEQUENCE [LARGE SCALE GENOMIC DNA]</scope>
    <source>
        <strain evidence="5">70B-A</strain>
    </source>
</reference>
<dbReference type="Proteomes" id="UP000279029">
    <property type="component" value="Chromosome"/>
</dbReference>
<keyword evidence="3" id="KW-0804">Transcription</keyword>
<dbReference type="PROSITE" id="PS00356">
    <property type="entry name" value="HTH_LACI_1"/>
    <property type="match status" value="1"/>
</dbReference>
<dbReference type="InterPro" id="IPR010982">
    <property type="entry name" value="Lambda_DNA-bd_dom_sf"/>
</dbReference>
<evidence type="ECO:0000256" key="1">
    <source>
        <dbReference type="ARBA" id="ARBA00023015"/>
    </source>
</evidence>
<dbReference type="KEGG" id="cbar:PATL70BA_2352"/>
<dbReference type="Pfam" id="PF00356">
    <property type="entry name" value="LacI"/>
    <property type="match status" value="1"/>
</dbReference>
<dbReference type="OrthoDB" id="9775106at2"/>
<dbReference type="SUPFAM" id="SSF53822">
    <property type="entry name" value="Periplasmic binding protein-like I"/>
    <property type="match status" value="1"/>
</dbReference>
<sequence length="344" mass="38064">MGKITMKDVAKHAGVSVATVSNVINNIPNKTTEVTKQNVLTAVKELNYKMDMTARSLSIGKSNLIGIFIPEVYENSAPSSLLKTNPFYSEIISGIEYEARMLGYDILISCIHSIDHALELVNKRMLDGLAILGTYDARFWEDLKLVTVPIVLIDNYNYEAVGVNNVGIDDELGAYLATKHLTTLGHKHIAFATSEVGVSEVNEKRFIGFKRAIKEAKLDQTTCPVIVEAVSFKGGITIGHRLLKDHMEVTAVFAIADIMALGIIKIMHQFGKKIPEDLSIIGFDDLSICEYTFPALTTIRQDIYKKGVEVARLLIKKIDGELGLKSQELPVELIVRETTKAILR</sequence>
<dbReference type="SUPFAM" id="SSF47413">
    <property type="entry name" value="lambda repressor-like DNA-binding domains"/>
    <property type="match status" value="1"/>
</dbReference>